<evidence type="ECO:0000256" key="1">
    <source>
        <dbReference type="ARBA" id="ARBA00022884"/>
    </source>
</evidence>
<organism evidence="4 5">
    <name type="scientific">Ceratopteris richardii</name>
    <name type="common">Triangle waterfern</name>
    <dbReference type="NCBI Taxonomy" id="49495"/>
    <lineage>
        <taxon>Eukaryota</taxon>
        <taxon>Viridiplantae</taxon>
        <taxon>Streptophyta</taxon>
        <taxon>Embryophyta</taxon>
        <taxon>Tracheophyta</taxon>
        <taxon>Polypodiopsida</taxon>
        <taxon>Polypodiidae</taxon>
        <taxon>Polypodiales</taxon>
        <taxon>Pteridineae</taxon>
        <taxon>Pteridaceae</taxon>
        <taxon>Parkerioideae</taxon>
        <taxon>Ceratopteris</taxon>
    </lineage>
</organism>
<dbReference type="AlphaFoldDB" id="A0A8T2S0E3"/>
<dbReference type="InterPro" id="IPR050502">
    <property type="entry name" value="Euk_RNA-bind_prot"/>
</dbReference>
<proteinExistence type="predicted"/>
<dbReference type="InterPro" id="IPR000504">
    <property type="entry name" value="RRM_dom"/>
</dbReference>
<keyword evidence="1 2" id="KW-0694">RNA-binding</keyword>
<dbReference type="PANTHER" id="PTHR48025">
    <property type="entry name" value="OS02G0815200 PROTEIN"/>
    <property type="match status" value="1"/>
</dbReference>
<dbReference type="SUPFAM" id="SSF54928">
    <property type="entry name" value="RNA-binding domain, RBD"/>
    <property type="match status" value="2"/>
</dbReference>
<evidence type="ECO:0000256" key="2">
    <source>
        <dbReference type="PROSITE-ProRule" id="PRU00176"/>
    </source>
</evidence>
<name>A0A8T2S0E3_CERRI</name>
<comment type="caution">
    <text evidence="4">The sequence shown here is derived from an EMBL/GenBank/DDBJ whole genome shotgun (WGS) entry which is preliminary data.</text>
</comment>
<dbReference type="OrthoDB" id="1921462at2759"/>
<dbReference type="Proteomes" id="UP000825935">
    <property type="component" value="Chromosome 23"/>
</dbReference>
<dbReference type="Pfam" id="PF00076">
    <property type="entry name" value="RRM_1"/>
    <property type="match status" value="2"/>
</dbReference>
<gene>
    <name evidence="4" type="ORF">KP509_23G013200</name>
</gene>
<dbReference type="PROSITE" id="PS50102">
    <property type="entry name" value="RRM"/>
    <property type="match status" value="2"/>
</dbReference>
<dbReference type="Gene3D" id="3.30.70.330">
    <property type="match status" value="2"/>
</dbReference>
<dbReference type="OMA" id="IPYTEGV"/>
<accession>A0A8T2S0E3</accession>
<dbReference type="PANTHER" id="PTHR48025:SF1">
    <property type="entry name" value="RRM DOMAIN-CONTAINING PROTEIN"/>
    <property type="match status" value="1"/>
</dbReference>
<keyword evidence="5" id="KW-1185">Reference proteome</keyword>
<evidence type="ECO:0000313" key="4">
    <source>
        <dbReference type="EMBL" id="KAH7301123.1"/>
    </source>
</evidence>
<dbReference type="InterPro" id="IPR012677">
    <property type="entry name" value="Nucleotide-bd_a/b_plait_sf"/>
</dbReference>
<sequence>MATLHTYVFWSSDMKHCRSSSDCNLACCSPLSFLSSSTSSASFTSASSSPSSLAKCWHARSMRTQVRITPEILPIPDYYHIPYTEGVPVGPKLKLSNLPLNCDREALVGFFRSCDAVVKSLEITNDDVQGNAFGYATLEDLNQSSAAVAQLDGSNFQGKCLRMDFVERRPYDNRRLNKIRSRHRAAPKNKVYIGNLPWRVDNITLEQLFSIYGTVQKAEIACDRLNGRSLGYGFVIMSNAAEAQKAIAALDGCEVEGRLLKVNVALARTPSQV</sequence>
<protein>
    <recommendedName>
        <fullName evidence="3">RRM domain-containing protein</fullName>
    </recommendedName>
</protein>
<dbReference type="SMART" id="SM00360">
    <property type="entry name" value="RRM"/>
    <property type="match status" value="2"/>
</dbReference>
<dbReference type="EMBL" id="CM035428">
    <property type="protein sequence ID" value="KAH7301123.1"/>
    <property type="molecule type" value="Genomic_DNA"/>
</dbReference>
<feature type="domain" description="RRM" evidence="3">
    <location>
        <begin position="91"/>
        <end position="168"/>
    </location>
</feature>
<reference evidence="4 5" key="1">
    <citation type="submission" date="2021-08" db="EMBL/GenBank/DDBJ databases">
        <title>WGS assembly of Ceratopteris richardii.</title>
        <authorList>
            <person name="Marchant D.B."/>
            <person name="Chen G."/>
            <person name="Jenkins J."/>
            <person name="Shu S."/>
            <person name="Leebens-Mack J."/>
            <person name="Grimwood J."/>
            <person name="Schmutz J."/>
            <person name="Soltis P."/>
            <person name="Soltis D."/>
            <person name="Chen Z.-H."/>
        </authorList>
    </citation>
    <scope>NUCLEOTIDE SEQUENCE [LARGE SCALE GENOMIC DNA]</scope>
    <source>
        <strain evidence="4">Whitten #5841</strain>
        <tissue evidence="4">Leaf</tissue>
    </source>
</reference>
<feature type="domain" description="RRM" evidence="3">
    <location>
        <begin position="189"/>
        <end position="267"/>
    </location>
</feature>
<evidence type="ECO:0000259" key="3">
    <source>
        <dbReference type="PROSITE" id="PS50102"/>
    </source>
</evidence>
<dbReference type="GO" id="GO:0003729">
    <property type="term" value="F:mRNA binding"/>
    <property type="evidence" value="ECO:0007669"/>
    <property type="project" value="TreeGrafter"/>
</dbReference>
<dbReference type="InterPro" id="IPR035979">
    <property type="entry name" value="RBD_domain_sf"/>
</dbReference>
<evidence type="ECO:0000313" key="5">
    <source>
        <dbReference type="Proteomes" id="UP000825935"/>
    </source>
</evidence>